<feature type="chain" id="PRO_5022890601" evidence="1">
    <location>
        <begin position="29"/>
        <end position="813"/>
    </location>
</feature>
<dbReference type="AlphaFoldDB" id="A0A5A9PU30"/>
<dbReference type="EMBL" id="SOYY01000002">
    <property type="protein sequence ID" value="KAA0724561.1"/>
    <property type="molecule type" value="Genomic_DNA"/>
</dbReference>
<evidence type="ECO:0000313" key="3">
    <source>
        <dbReference type="Proteomes" id="UP000324632"/>
    </source>
</evidence>
<sequence>MDLFSVPPRIGWWRVLFLLSIFQDYMSSMPDCPPTCTCSVTDIFCNKSHQGNFFPLLALQDTVSDGNTTNTLPDRFENISSMCGFAEGQLISVRFVWWWLSETVLEAVQSSMANVVLGEKGEEGYYLPRMRVLRLRKSNRISFALPFYARYPGCNTPVGKVMEIGTCVLSSRCLKVFVTRFSEGSYHSSMLTDSRENVINQIGDFAPVAARDGLQLALSVGSGTVHHLRHAHVIEALRLLKTMLINFKSPEKPMKIIVYYYCLTVIEAGVEKAYAWFPPFDKEKPTQRPRTLNGMNEEKFLICGCICIHRHIENWSGLQSLTGVDMELYTGLQRLSIVNCNLRVIQPRAFANNPHLRYMFIVFSFKHIRRHTAEDRLGSAVHPQQAVNLLKALTFTSEKIPEIFVHDKEAGQNPVLSTELLPPANQSWGMAACTFYFYSPFFIICRRETATGWETIKTAWLLFSPPARCLGRKASTKRHGGHLAACYCFVSPKYLFGLRKRCFHRELSVFPSKAWIGHTIPLESASRDSVAPGTTRGSYGDIRPASFLSKPPVTADASTRHVGGLYSPLPTCPSSAALPGQTAHCFERYEQVGAKRAAKLVLVFFSHPRHPAVSVIPPEGVTPVVCCLQLPHRRLRAMYLIAVLWPFSPCLPCDSSACIIDETLQSQNSQSFQPMRTEFTVNALRGPFVDHTAHVDNCVILYENKKQKRRRMFPLRNIVPSRGLVVVTDVHGGKIVCLLRLPTERSTKGGHASRTGSRSLSRNPLTTLSWQLFQHLQLFELVSTSFGDAPRREALLGFMGDIENVLSVIQEKR</sequence>
<accession>A0A5A9PU30</accession>
<gene>
    <name evidence="2" type="ORF">E1301_Tti003829</name>
</gene>
<evidence type="ECO:0000256" key="1">
    <source>
        <dbReference type="SAM" id="SignalP"/>
    </source>
</evidence>
<keyword evidence="2" id="KW-0675">Receptor</keyword>
<name>A0A5A9PU30_9TELE</name>
<keyword evidence="1" id="KW-0732">Signal</keyword>
<proteinExistence type="predicted"/>
<keyword evidence="3" id="KW-1185">Reference proteome</keyword>
<organism evidence="2 3">
    <name type="scientific">Triplophysa tibetana</name>
    <dbReference type="NCBI Taxonomy" id="1572043"/>
    <lineage>
        <taxon>Eukaryota</taxon>
        <taxon>Metazoa</taxon>
        <taxon>Chordata</taxon>
        <taxon>Craniata</taxon>
        <taxon>Vertebrata</taxon>
        <taxon>Euteleostomi</taxon>
        <taxon>Actinopterygii</taxon>
        <taxon>Neopterygii</taxon>
        <taxon>Teleostei</taxon>
        <taxon>Ostariophysi</taxon>
        <taxon>Cypriniformes</taxon>
        <taxon>Nemacheilidae</taxon>
        <taxon>Triplophysa</taxon>
    </lineage>
</organism>
<feature type="signal peptide" evidence="1">
    <location>
        <begin position="1"/>
        <end position="28"/>
    </location>
</feature>
<dbReference type="Proteomes" id="UP000324632">
    <property type="component" value="Chromosome 2"/>
</dbReference>
<comment type="caution">
    <text evidence="2">The sequence shown here is derived from an EMBL/GenBank/DDBJ whole genome shotgun (WGS) entry which is preliminary data.</text>
</comment>
<protein>
    <submittedName>
        <fullName evidence="2">NT-3 growth factor receptor</fullName>
    </submittedName>
</protein>
<evidence type="ECO:0000313" key="2">
    <source>
        <dbReference type="EMBL" id="KAA0724561.1"/>
    </source>
</evidence>
<reference evidence="2 3" key="1">
    <citation type="journal article" date="2019" name="Mol. Ecol. Resour.">
        <title>Chromosome-level genome assembly of Triplophysa tibetana, a fish adapted to the harsh high-altitude environment of the Tibetan Plateau.</title>
        <authorList>
            <person name="Yang X."/>
            <person name="Liu H."/>
            <person name="Ma Z."/>
            <person name="Zou Y."/>
            <person name="Zou M."/>
            <person name="Mao Y."/>
            <person name="Li X."/>
            <person name="Wang H."/>
            <person name="Chen T."/>
            <person name="Wang W."/>
            <person name="Yang R."/>
        </authorList>
    </citation>
    <scope>NUCLEOTIDE SEQUENCE [LARGE SCALE GENOMIC DNA]</scope>
    <source>
        <strain evidence="2">TTIB1903HZAU</strain>
        <tissue evidence="2">Muscle</tissue>
    </source>
</reference>